<keyword evidence="1" id="KW-0812">Transmembrane</keyword>
<comment type="caution">
    <text evidence="2">The sequence shown here is derived from an EMBL/GenBank/DDBJ whole genome shotgun (WGS) entry which is preliminary data.</text>
</comment>
<feature type="transmembrane region" description="Helical" evidence="1">
    <location>
        <begin position="125"/>
        <end position="146"/>
    </location>
</feature>
<keyword evidence="1" id="KW-0472">Membrane</keyword>
<evidence type="ECO:0000313" key="3">
    <source>
        <dbReference type="Proteomes" id="UP001642540"/>
    </source>
</evidence>
<feature type="transmembrane region" description="Helical" evidence="1">
    <location>
        <begin position="204"/>
        <end position="225"/>
    </location>
</feature>
<gene>
    <name evidence="2" type="ORF">ODALV1_LOCUS21049</name>
</gene>
<dbReference type="EMBL" id="CAXLJM020000069">
    <property type="protein sequence ID" value="CAL8125625.1"/>
    <property type="molecule type" value="Genomic_DNA"/>
</dbReference>
<feature type="transmembrane region" description="Helical" evidence="1">
    <location>
        <begin position="82"/>
        <end position="104"/>
    </location>
</feature>
<evidence type="ECO:0000313" key="2">
    <source>
        <dbReference type="EMBL" id="CAL8125625.1"/>
    </source>
</evidence>
<accession>A0ABP1RFM8</accession>
<proteinExistence type="predicted"/>
<keyword evidence="1" id="KW-1133">Transmembrane helix</keyword>
<evidence type="ECO:0000256" key="1">
    <source>
        <dbReference type="SAM" id="Phobius"/>
    </source>
</evidence>
<protein>
    <recommendedName>
        <fullName evidence="4">G protein-coupled receptor</fullName>
    </recommendedName>
</protein>
<evidence type="ECO:0008006" key="4">
    <source>
        <dbReference type="Google" id="ProtNLM"/>
    </source>
</evidence>
<feature type="transmembrane region" description="Helical" evidence="1">
    <location>
        <begin position="231"/>
        <end position="254"/>
    </location>
</feature>
<reference evidence="2 3" key="1">
    <citation type="submission" date="2024-08" db="EMBL/GenBank/DDBJ databases">
        <authorList>
            <person name="Cucini C."/>
            <person name="Frati F."/>
        </authorList>
    </citation>
    <scope>NUCLEOTIDE SEQUENCE [LARGE SCALE GENOMIC DNA]</scope>
</reference>
<sequence>MSASVQGLGLLSTLQTVVIALFSVISGGSAVAGMVYGEKTAEFFNRLLSLEKYMANEFKDCPFEQKRKSSLNFLHDERFLNYFTKMLIFIAATFTLPIATLAIIENIEPFGNVLECFILPSAYHRTMPTILAVFLLRLIMAWIATIETARSSTFLLLVFHAVTQIYLKLLQQLKRHSIQKRRRILKCYVILQTIHIDAEPCGNVLIALVMCCGIGLYTISVWMTINCWERVPIFVYVFAFSFSLVIPFLIMALMPFAVRIHENSTAIIKSWKTESAAKWYSNSYDRRWVGMRIKAARRITFSCGIHFHLKHSTKITYLQATIDQAIDALIAIPAPTGKSLEWFDFFQ</sequence>
<name>A0ABP1RFM8_9HEXA</name>
<keyword evidence="3" id="KW-1185">Reference proteome</keyword>
<dbReference type="Proteomes" id="UP001642540">
    <property type="component" value="Unassembled WGS sequence"/>
</dbReference>
<organism evidence="2 3">
    <name type="scientific">Orchesella dallaii</name>
    <dbReference type="NCBI Taxonomy" id="48710"/>
    <lineage>
        <taxon>Eukaryota</taxon>
        <taxon>Metazoa</taxon>
        <taxon>Ecdysozoa</taxon>
        <taxon>Arthropoda</taxon>
        <taxon>Hexapoda</taxon>
        <taxon>Collembola</taxon>
        <taxon>Entomobryomorpha</taxon>
        <taxon>Entomobryoidea</taxon>
        <taxon>Orchesellidae</taxon>
        <taxon>Orchesellinae</taxon>
        <taxon>Orchesella</taxon>
    </lineage>
</organism>